<dbReference type="EMBL" id="JAUTXU010000195">
    <property type="protein sequence ID" value="KAK3699612.1"/>
    <property type="molecule type" value="Genomic_DNA"/>
</dbReference>
<protein>
    <submittedName>
        <fullName evidence="1">Uncharacterized protein</fullName>
    </submittedName>
</protein>
<dbReference type="Proteomes" id="UP001281147">
    <property type="component" value="Unassembled WGS sequence"/>
</dbReference>
<sequence length="437" mass="48991">MTRSEKFSKTWEPFREVDALDLNKDTVRGVFRSCNPTEASFDYVGSAQLTYGSTEFSQYIQSIRREGATPDDPHERLTGIEHSWTSRNNRKGRHALTIQEAYANQYRTPSTSNSLRGILQGVSRMFTHFSFNNTSYLVGIVFTIGCAVLITNAILSFLPYHGWKPPDGIIYAEAALTLASTGLFLVGSTLTYLEAVNVNRGGCFGWKLERITHSETDKSIVEKGTGTNIAPDDAHCEHHHSQQTKLVGRPRGSAKDQSKQECIEAPNGSTADKPSWRFFPTAYEFRTHFLYEIGFVANAVFLSSSLIFNISSVGGLISVLSNGKVALWTRYPQFIAGIGFTAASGLLMVETQKKWWYPAFGTLGWWINFFNCIGSVGFVFCAGFGLKENLYWAQYQFGCSYLWASLAFMFGSIGQWYEALDKYPVQRVKEKTKKADQ</sequence>
<reference evidence="1" key="1">
    <citation type="submission" date="2023-07" db="EMBL/GenBank/DDBJ databases">
        <title>Black Yeasts Isolated from many extreme environments.</title>
        <authorList>
            <person name="Coleine C."/>
            <person name="Stajich J.E."/>
            <person name="Selbmann L."/>
        </authorList>
    </citation>
    <scope>NUCLEOTIDE SEQUENCE</scope>
    <source>
        <strain evidence="1">CCFEE 5714</strain>
    </source>
</reference>
<gene>
    <name evidence="1" type="ORF">LTR37_016348</name>
</gene>
<evidence type="ECO:0000313" key="2">
    <source>
        <dbReference type="Proteomes" id="UP001281147"/>
    </source>
</evidence>
<name>A0ACC3MPL0_9PEZI</name>
<evidence type="ECO:0000313" key="1">
    <source>
        <dbReference type="EMBL" id="KAK3699612.1"/>
    </source>
</evidence>
<keyword evidence="2" id="KW-1185">Reference proteome</keyword>
<comment type="caution">
    <text evidence="1">The sequence shown here is derived from an EMBL/GenBank/DDBJ whole genome shotgun (WGS) entry which is preliminary data.</text>
</comment>
<accession>A0ACC3MPL0</accession>
<organism evidence="1 2">
    <name type="scientific">Vermiconidia calcicola</name>
    <dbReference type="NCBI Taxonomy" id="1690605"/>
    <lineage>
        <taxon>Eukaryota</taxon>
        <taxon>Fungi</taxon>
        <taxon>Dikarya</taxon>
        <taxon>Ascomycota</taxon>
        <taxon>Pezizomycotina</taxon>
        <taxon>Dothideomycetes</taxon>
        <taxon>Dothideomycetidae</taxon>
        <taxon>Mycosphaerellales</taxon>
        <taxon>Extremaceae</taxon>
        <taxon>Vermiconidia</taxon>
    </lineage>
</organism>
<proteinExistence type="predicted"/>